<comment type="caution">
    <text evidence="2">The sequence shown here is derived from an EMBL/GenBank/DDBJ whole genome shotgun (WGS) entry which is preliminary data.</text>
</comment>
<keyword evidence="3" id="KW-1185">Reference proteome</keyword>
<sequence length="182" mass="20944">MSSIIIVLPKLEDAKHIKDILARRGLTAAALCTTASMALSQVHQLDSGVVICSYRIRDMHYTQLAEYLPDYFDMLLLASTSELESAPHDMVTLTYPIRPNDLASTVEMMLTQLDRRLRKRKSQPKKRTEQEQNYINNAKWLLMERNHMTEQEAFRYIQKSSMDSGTNMVETAQMILLLIYDG</sequence>
<proteinExistence type="predicted"/>
<gene>
    <name evidence="2" type="ORF">LKD45_12195</name>
</gene>
<dbReference type="Gene3D" id="1.10.10.10">
    <property type="entry name" value="Winged helix-like DNA-binding domain superfamily/Winged helix DNA-binding domain"/>
    <property type="match status" value="1"/>
</dbReference>
<dbReference type="InterPro" id="IPR005561">
    <property type="entry name" value="ANTAR"/>
</dbReference>
<dbReference type="RefSeq" id="WP_308728688.1">
    <property type="nucleotide sequence ID" value="NZ_JAJEQF010000035.1"/>
</dbReference>
<dbReference type="PROSITE" id="PS50921">
    <property type="entry name" value="ANTAR"/>
    <property type="match status" value="1"/>
</dbReference>
<dbReference type="SUPFAM" id="SSF52172">
    <property type="entry name" value="CheY-like"/>
    <property type="match status" value="1"/>
</dbReference>
<reference evidence="2 3" key="1">
    <citation type="submission" date="2021-10" db="EMBL/GenBank/DDBJ databases">
        <title>Anaerobic single-cell dispensing facilitates the cultivation of human gut bacteria.</title>
        <authorList>
            <person name="Afrizal A."/>
        </authorList>
    </citation>
    <scope>NUCLEOTIDE SEQUENCE [LARGE SCALE GENOMIC DNA]</scope>
    <source>
        <strain evidence="2 3">CLA-AA-H244</strain>
    </source>
</reference>
<dbReference type="InterPro" id="IPR036388">
    <property type="entry name" value="WH-like_DNA-bd_sf"/>
</dbReference>
<dbReference type="InterPro" id="IPR011006">
    <property type="entry name" value="CheY-like_superfamily"/>
</dbReference>
<dbReference type="Proteomes" id="UP001199355">
    <property type="component" value="Unassembled WGS sequence"/>
</dbReference>
<evidence type="ECO:0000313" key="2">
    <source>
        <dbReference type="EMBL" id="MCC2168438.1"/>
    </source>
</evidence>
<dbReference type="GO" id="GO:0003723">
    <property type="term" value="F:RNA binding"/>
    <property type="evidence" value="ECO:0007669"/>
    <property type="project" value="InterPro"/>
</dbReference>
<evidence type="ECO:0000259" key="1">
    <source>
        <dbReference type="PROSITE" id="PS50921"/>
    </source>
</evidence>
<dbReference type="AlphaFoldDB" id="A0AAE3DP01"/>
<dbReference type="EMBL" id="JAJEQF010000035">
    <property type="protein sequence ID" value="MCC2168438.1"/>
    <property type="molecule type" value="Genomic_DNA"/>
</dbReference>
<protein>
    <submittedName>
        <fullName evidence="2">ANTAR domain-containing protein</fullName>
    </submittedName>
</protein>
<dbReference type="Pfam" id="PF03861">
    <property type="entry name" value="ANTAR"/>
    <property type="match status" value="1"/>
</dbReference>
<dbReference type="SMART" id="SM01012">
    <property type="entry name" value="ANTAR"/>
    <property type="match status" value="1"/>
</dbReference>
<accession>A0AAE3DP01</accession>
<feature type="domain" description="ANTAR" evidence="1">
    <location>
        <begin position="115"/>
        <end position="176"/>
    </location>
</feature>
<name>A0AAE3DP01_9FIRM</name>
<organism evidence="2 3">
    <name type="scientific">Gallintestinimicrobium propionicum</name>
    <dbReference type="NCBI Taxonomy" id="2981770"/>
    <lineage>
        <taxon>Bacteria</taxon>
        <taxon>Bacillati</taxon>
        <taxon>Bacillota</taxon>
        <taxon>Clostridia</taxon>
        <taxon>Lachnospirales</taxon>
        <taxon>Lachnospiraceae</taxon>
        <taxon>Gallintestinimicrobium</taxon>
    </lineage>
</organism>
<evidence type="ECO:0000313" key="3">
    <source>
        <dbReference type="Proteomes" id="UP001199355"/>
    </source>
</evidence>